<protein>
    <submittedName>
        <fullName evidence="2">Uncharacterized protein</fullName>
    </submittedName>
</protein>
<dbReference type="EMBL" id="CP000383">
    <property type="protein sequence ID" value="ABG58565.1"/>
    <property type="molecule type" value="Genomic_DNA"/>
</dbReference>
<evidence type="ECO:0000313" key="3">
    <source>
        <dbReference type="Proteomes" id="UP000001822"/>
    </source>
</evidence>
<gene>
    <name evidence="2" type="ordered locus">CHU_1293</name>
</gene>
<name>A0A6N4SQI7_CYTH3</name>
<keyword evidence="1" id="KW-0472">Membrane</keyword>
<proteinExistence type="predicted"/>
<keyword evidence="3" id="KW-1185">Reference proteome</keyword>
<accession>A0A6N4SQI7</accession>
<keyword evidence="1" id="KW-1133">Transmembrane helix</keyword>
<keyword evidence="1" id="KW-0812">Transmembrane</keyword>
<organism evidence="2 3">
    <name type="scientific">Cytophaga hutchinsonii (strain ATCC 33406 / DSM 1761 / CIP 103989 / NBRC 15051 / NCIMB 9469 / D465)</name>
    <dbReference type="NCBI Taxonomy" id="269798"/>
    <lineage>
        <taxon>Bacteria</taxon>
        <taxon>Pseudomonadati</taxon>
        <taxon>Bacteroidota</taxon>
        <taxon>Cytophagia</taxon>
        <taxon>Cytophagales</taxon>
        <taxon>Cytophagaceae</taxon>
        <taxon>Cytophaga</taxon>
    </lineage>
</organism>
<feature type="transmembrane region" description="Helical" evidence="1">
    <location>
        <begin position="24"/>
        <end position="48"/>
    </location>
</feature>
<dbReference type="Proteomes" id="UP000001822">
    <property type="component" value="Chromosome"/>
</dbReference>
<reference evidence="2 3" key="1">
    <citation type="journal article" date="2007" name="Appl. Environ. Microbiol.">
        <title>Genome sequence of the cellulolytic gliding bacterium Cytophaga hutchinsonii.</title>
        <authorList>
            <person name="Xie G."/>
            <person name="Bruce D.C."/>
            <person name="Challacombe J.F."/>
            <person name="Chertkov O."/>
            <person name="Detter J.C."/>
            <person name="Gilna P."/>
            <person name="Han C.S."/>
            <person name="Lucas S."/>
            <person name="Misra M."/>
            <person name="Myers G.L."/>
            <person name="Richardson P."/>
            <person name="Tapia R."/>
            <person name="Thayer N."/>
            <person name="Thompson L.S."/>
            <person name="Brettin T.S."/>
            <person name="Henrissat B."/>
            <person name="Wilson D.B."/>
            <person name="McBride M.J."/>
        </authorList>
    </citation>
    <scope>NUCLEOTIDE SEQUENCE [LARGE SCALE GENOMIC DNA]</scope>
    <source>
        <strain evidence="3">ATCC 33406 / DSM 1761 / CIP 103989 / NBRC 15051 / NCIMB 9469 / D465</strain>
    </source>
</reference>
<dbReference type="KEGG" id="chu:CHU_1293"/>
<evidence type="ECO:0000256" key="1">
    <source>
        <dbReference type="SAM" id="Phobius"/>
    </source>
</evidence>
<feature type="transmembrane region" description="Helical" evidence="1">
    <location>
        <begin position="60"/>
        <end position="80"/>
    </location>
</feature>
<feature type="transmembrane region" description="Helical" evidence="1">
    <location>
        <begin position="100"/>
        <end position="123"/>
    </location>
</feature>
<sequence length="129" mass="14762">MKLLDYIFYKVSKYYQGDANPDFYPIYILTLISLSSISIILNTTELLIGEKLVDLKNNDVLAISIGIFICGFFSVLFYLVYIKFGRNYRISFNESRVGRILGSIGVITLIVVLFLSALLLYSIRFRSFA</sequence>
<dbReference type="RefSeq" id="WP_011584680.1">
    <property type="nucleotide sequence ID" value="NC_008255.1"/>
</dbReference>
<evidence type="ECO:0000313" key="2">
    <source>
        <dbReference type="EMBL" id="ABG58565.1"/>
    </source>
</evidence>
<dbReference type="AlphaFoldDB" id="A0A6N4SQI7"/>